<dbReference type="PANTHER" id="PTHR10924:SF6">
    <property type="entry name" value="SOLUTE CARRIER FAMILY 49 MEMBER A3"/>
    <property type="match status" value="1"/>
</dbReference>
<dbReference type="Proteomes" id="UP000320801">
    <property type="component" value="Unassembled WGS sequence"/>
</dbReference>
<dbReference type="GO" id="GO:0005886">
    <property type="term" value="C:plasma membrane"/>
    <property type="evidence" value="ECO:0007669"/>
    <property type="project" value="UniProtKB-SubCell"/>
</dbReference>
<sequence length="479" mass="53463">MKITQNSDRVLDPKKKILYGFFLWGFISFAYLLFVANWGFAVGLAGGGKGDPGFLGYFGIEKTPSFDLISNAANWGITIGRGIGSVIVAILLVRFAHKNATTIALVLTLLGIPAQYLPGQPWGYALFLILRTFMAIGGTMLIILTQPIAANFFQKKQKAIVSQFGIWFYPLGTIIAVLPFVVAGNTAAIREHWKTIFTIISALNAIPLLIFIFFGSKFDKVPKNAETNEPKTRSWTILKGYLKQKSTWVWVLVYGGWLCAVVFPTSLSHFIFNSLSGVDRNSAEFTYFTKLIRYWYIAFLAAVFVGPISIGLWSKYNLKRKTYVASVIMIGIIMYILSLITFIYGVSKNNVVATVFFYIFGFLCGMCLWGIQGVILNLPHEYKDNNPKTIGWMFSLIWGLGYIAFTIVLIIISLVSLIGKEVGAGSDFTYRIIEFVIIIVASLIAIIGTLLLKEPSDDAQSMPNWMRKIFKSKRNSANK</sequence>
<feature type="transmembrane region" description="Helical" evidence="6">
    <location>
        <begin position="292"/>
        <end position="312"/>
    </location>
</feature>
<dbReference type="Pfam" id="PF07672">
    <property type="entry name" value="MFS_Mycoplasma"/>
    <property type="match status" value="1"/>
</dbReference>
<keyword evidence="2" id="KW-1003">Cell membrane</keyword>
<feature type="transmembrane region" description="Helical" evidence="6">
    <location>
        <begin position="21"/>
        <end position="45"/>
    </location>
</feature>
<evidence type="ECO:0000256" key="4">
    <source>
        <dbReference type="ARBA" id="ARBA00022989"/>
    </source>
</evidence>
<evidence type="ECO:0000313" key="8">
    <source>
        <dbReference type="Proteomes" id="UP000320801"/>
    </source>
</evidence>
<feature type="transmembrane region" description="Helical" evidence="6">
    <location>
        <begin position="100"/>
        <end position="118"/>
    </location>
</feature>
<proteinExistence type="predicted"/>
<evidence type="ECO:0000256" key="1">
    <source>
        <dbReference type="ARBA" id="ARBA00004651"/>
    </source>
</evidence>
<dbReference type="CDD" id="cd06174">
    <property type="entry name" value="MFS"/>
    <property type="match status" value="1"/>
</dbReference>
<keyword evidence="3 6" id="KW-0812">Transmembrane</keyword>
<dbReference type="AlphaFoldDB" id="A0A507SJZ2"/>
<evidence type="ECO:0000256" key="6">
    <source>
        <dbReference type="SAM" id="Phobius"/>
    </source>
</evidence>
<dbReference type="Gene3D" id="1.20.1250.20">
    <property type="entry name" value="MFS general substrate transporter like domains"/>
    <property type="match status" value="1"/>
</dbReference>
<protein>
    <submittedName>
        <fullName evidence="7">MFS transporter</fullName>
    </submittedName>
</protein>
<feature type="transmembrane region" description="Helical" evidence="6">
    <location>
        <begin position="324"/>
        <end position="344"/>
    </location>
</feature>
<dbReference type="InterPro" id="IPR036259">
    <property type="entry name" value="MFS_trans_sf"/>
</dbReference>
<dbReference type="NCBIfam" id="NF043062">
    <property type="entry name" value="MMSYN1_0881"/>
    <property type="match status" value="1"/>
</dbReference>
<keyword evidence="8" id="KW-1185">Reference proteome</keyword>
<feature type="transmembrane region" description="Helical" evidence="6">
    <location>
        <begin position="430"/>
        <end position="452"/>
    </location>
</feature>
<evidence type="ECO:0000256" key="2">
    <source>
        <dbReference type="ARBA" id="ARBA00022475"/>
    </source>
</evidence>
<evidence type="ECO:0000256" key="5">
    <source>
        <dbReference type="ARBA" id="ARBA00023136"/>
    </source>
</evidence>
<feature type="transmembrane region" description="Helical" evidence="6">
    <location>
        <begin position="166"/>
        <end position="189"/>
    </location>
</feature>
<dbReference type="SUPFAM" id="SSF103473">
    <property type="entry name" value="MFS general substrate transporter"/>
    <property type="match status" value="1"/>
</dbReference>
<dbReference type="OrthoDB" id="399989at2"/>
<evidence type="ECO:0000256" key="3">
    <source>
        <dbReference type="ARBA" id="ARBA00022692"/>
    </source>
</evidence>
<feature type="transmembrane region" description="Helical" evidence="6">
    <location>
        <begin position="390"/>
        <end position="418"/>
    </location>
</feature>
<dbReference type="InterPro" id="IPR054938">
    <property type="entry name" value="Hexose_phos_transporter"/>
</dbReference>
<accession>A0A507SJZ2</accession>
<keyword evidence="5 6" id="KW-0472">Membrane</keyword>
<dbReference type="EMBL" id="SMDN01000006">
    <property type="protein sequence ID" value="TQC51571.1"/>
    <property type="molecule type" value="Genomic_DNA"/>
</dbReference>
<keyword evidence="4 6" id="KW-1133">Transmembrane helix</keyword>
<gene>
    <name evidence="7" type="ORF">E1I18_02130</name>
</gene>
<dbReference type="InterPro" id="IPR049680">
    <property type="entry name" value="FLVCR1-2_SLC49-like"/>
</dbReference>
<feature type="transmembrane region" description="Helical" evidence="6">
    <location>
        <begin position="248"/>
        <end position="272"/>
    </location>
</feature>
<reference evidence="7 8" key="1">
    <citation type="submission" date="2019-03" db="EMBL/GenBank/DDBJ databases">
        <title>Characterization of a novel Mycoplasma cynos real-time PCR assay.</title>
        <authorList>
            <person name="Tallmadge R.L."/>
            <person name="Mitchell P.K."/>
            <person name="Goodman L."/>
        </authorList>
    </citation>
    <scope>NUCLEOTIDE SEQUENCE [LARGE SCALE GENOMIC DNA]</scope>
    <source>
        <strain evidence="7 8">1642</strain>
    </source>
</reference>
<comment type="subcellular location">
    <subcellularLocation>
        <location evidence="1">Cell membrane</location>
        <topology evidence="1">Multi-pass membrane protein</topology>
    </subcellularLocation>
</comment>
<dbReference type="PANTHER" id="PTHR10924">
    <property type="entry name" value="MAJOR FACILITATOR SUPERFAMILY PROTEIN-RELATED"/>
    <property type="match status" value="1"/>
</dbReference>
<organism evidence="7 8">
    <name type="scientific">Mycoplasmopsis mucosicanis</name>
    <dbReference type="NCBI Taxonomy" id="458208"/>
    <lineage>
        <taxon>Bacteria</taxon>
        <taxon>Bacillati</taxon>
        <taxon>Mycoplasmatota</taxon>
        <taxon>Mycoplasmoidales</taxon>
        <taxon>Metamycoplasmataceae</taxon>
        <taxon>Mycoplasmopsis</taxon>
    </lineage>
</organism>
<feature type="transmembrane region" description="Helical" evidence="6">
    <location>
        <begin position="195"/>
        <end position="214"/>
    </location>
</feature>
<feature type="transmembrane region" description="Helical" evidence="6">
    <location>
        <begin position="124"/>
        <end position="145"/>
    </location>
</feature>
<dbReference type="InterPro" id="IPR011699">
    <property type="entry name" value="MFS_Mycoplasma"/>
</dbReference>
<comment type="caution">
    <text evidence="7">The sequence shown here is derived from an EMBL/GenBank/DDBJ whole genome shotgun (WGS) entry which is preliminary data.</text>
</comment>
<evidence type="ECO:0000313" key="7">
    <source>
        <dbReference type="EMBL" id="TQC51571.1"/>
    </source>
</evidence>
<feature type="transmembrane region" description="Helical" evidence="6">
    <location>
        <begin position="72"/>
        <end position="93"/>
    </location>
</feature>
<dbReference type="RefSeq" id="WP_141483955.1">
    <property type="nucleotide sequence ID" value="NZ_SMDN01000006.1"/>
</dbReference>
<name>A0A507SJZ2_9BACT</name>
<feature type="transmembrane region" description="Helical" evidence="6">
    <location>
        <begin position="356"/>
        <end position="378"/>
    </location>
</feature>